<dbReference type="KEGG" id="apac:S7S_00555"/>
<dbReference type="InterPro" id="IPR016161">
    <property type="entry name" value="Ald_DH/histidinol_DH"/>
</dbReference>
<evidence type="ECO:0000256" key="3">
    <source>
        <dbReference type="ARBA" id="ARBA00023027"/>
    </source>
</evidence>
<dbReference type="FunFam" id="3.40.605.10:FF:000004">
    <property type="entry name" value="Aldehyde dehydrogenase"/>
    <property type="match status" value="1"/>
</dbReference>
<dbReference type="HOGENOM" id="CLU_005391_3_6_6"/>
<dbReference type="GO" id="GO:0006081">
    <property type="term" value="P:aldehyde metabolic process"/>
    <property type="evidence" value="ECO:0007669"/>
    <property type="project" value="InterPro"/>
</dbReference>
<keyword evidence="3" id="KW-0520">NAD</keyword>
<gene>
    <name evidence="9" type="ORF">S7S_00555</name>
</gene>
<feature type="domain" description="Aldehyde dehydrogenase" evidence="8">
    <location>
        <begin position="11"/>
        <end position="449"/>
    </location>
</feature>
<dbReference type="OrthoDB" id="9812625at2"/>
<dbReference type="InterPro" id="IPR012394">
    <property type="entry name" value="Aldehyde_DH_NAD(P)"/>
</dbReference>
<name>A0A0B4XIL4_9GAMM</name>
<evidence type="ECO:0000259" key="8">
    <source>
        <dbReference type="Pfam" id="PF00171"/>
    </source>
</evidence>
<dbReference type="PROSITE" id="PS00687">
    <property type="entry name" value="ALDEHYDE_DEHYDR_GLU"/>
    <property type="match status" value="1"/>
</dbReference>
<evidence type="ECO:0000256" key="6">
    <source>
        <dbReference type="PROSITE-ProRule" id="PRU10007"/>
    </source>
</evidence>
<evidence type="ECO:0000256" key="4">
    <source>
        <dbReference type="PIRNR" id="PIRNR036492"/>
    </source>
</evidence>
<dbReference type="PANTHER" id="PTHR43570:SF20">
    <property type="entry name" value="ALDEHYDE DEHYDROGENASE ALDX-RELATED"/>
    <property type="match status" value="1"/>
</dbReference>
<dbReference type="Pfam" id="PF00171">
    <property type="entry name" value="Aldedh"/>
    <property type="match status" value="1"/>
</dbReference>
<feature type="active site" evidence="5">
    <location>
        <position position="259"/>
    </location>
</feature>
<dbReference type="PIRSF" id="PIRSF036492">
    <property type="entry name" value="ALDH"/>
    <property type="match status" value="1"/>
</dbReference>
<organism evidence="9 10">
    <name type="scientific">Isoalcanivorax pacificus W11-5</name>
    <dbReference type="NCBI Taxonomy" id="391936"/>
    <lineage>
        <taxon>Bacteria</taxon>
        <taxon>Pseudomonadati</taxon>
        <taxon>Pseudomonadota</taxon>
        <taxon>Gammaproteobacteria</taxon>
        <taxon>Oceanospirillales</taxon>
        <taxon>Alcanivoracaceae</taxon>
        <taxon>Isoalcanivorax</taxon>
    </lineage>
</organism>
<reference evidence="9 10" key="1">
    <citation type="journal article" date="2012" name="J. Bacteriol.">
        <title>Genome sequence of an alkane-degrading bacterium, Alcanivorax pacificus type strain W11-5, isolated from deep sea sediment.</title>
        <authorList>
            <person name="Lai Q."/>
            <person name="Shao Z."/>
        </authorList>
    </citation>
    <scope>NUCLEOTIDE SEQUENCE [LARGE SCALE GENOMIC DNA]</scope>
    <source>
        <strain evidence="9 10">W11-5</strain>
    </source>
</reference>
<evidence type="ECO:0000256" key="5">
    <source>
        <dbReference type="PIRSR" id="PIRSR036492-1"/>
    </source>
</evidence>
<proteinExistence type="inferred from homology"/>
<dbReference type="STRING" id="391936.S7S_00555"/>
<dbReference type="AlphaFoldDB" id="A0A0B4XIL4"/>
<dbReference type="EMBL" id="CP004387">
    <property type="protein sequence ID" value="AJD46535.1"/>
    <property type="molecule type" value="Genomic_DNA"/>
</dbReference>
<dbReference type="InterPro" id="IPR015590">
    <property type="entry name" value="Aldehyde_DH_dom"/>
</dbReference>
<evidence type="ECO:0000256" key="1">
    <source>
        <dbReference type="ARBA" id="ARBA00009986"/>
    </source>
</evidence>
<comment type="similarity">
    <text evidence="1 4 7">Belongs to the aldehyde dehydrogenase family.</text>
</comment>
<dbReference type="Gene3D" id="3.40.309.10">
    <property type="entry name" value="Aldehyde Dehydrogenase, Chain A, domain 2"/>
    <property type="match status" value="1"/>
</dbReference>
<feature type="active site" evidence="5 6">
    <location>
        <position position="225"/>
    </location>
</feature>
<evidence type="ECO:0000313" key="9">
    <source>
        <dbReference type="EMBL" id="AJD46535.1"/>
    </source>
</evidence>
<protein>
    <recommendedName>
        <fullName evidence="4">Aldehyde dehydrogenase</fullName>
    </recommendedName>
</protein>
<sequence>MVAEVKSLHTHQEDVSRLRTLFDAQRAAFRAQPYPTAEQRIEHLDRIKPLLLDHMDEIIAALKADFGHRSEDETKLAEILTSLEGIKYYRKRLRKWMKPQKRGVGAMGFPGAASVIYQPVGVVGVIVPWNYPVYLAVGPLIAALAAGNRVMIKMSEFTSHTGELFAKLIAKAFPEDHVAVINGEVEMGAAFSKLPFDHLLFTGSTSVGRHIMRAAAENLTPVTLELGGKSPTIIGEDFAMKDAAERIAFGKCFNAGQTCVAPDYVLCPAGRVDEFIEAFRTQVSGMYPTMRDNPDLTSVINERQYQRLKGYLQDAQEKGARLVEINPANEDFTGTRKIPFTLVLNITDDMKIAQDEIFGPLMIVQPYRSLDEAIDYINDRPRPLALYYLDWNSERANQVITRTHSGGVCLNDTMSHVGIDDIPFGGIGESGMGHYHGYEGFLTFTKAKGVFRKGRFNATRNILPPFGGAMHKFIYKFLLK</sequence>
<dbReference type="RefSeq" id="WP_008739121.1">
    <property type="nucleotide sequence ID" value="NZ_CP004387.1"/>
</dbReference>
<accession>A0A0B4XIL4</accession>
<evidence type="ECO:0000256" key="7">
    <source>
        <dbReference type="RuleBase" id="RU003345"/>
    </source>
</evidence>
<dbReference type="Gene3D" id="3.40.605.10">
    <property type="entry name" value="Aldehyde Dehydrogenase, Chain A, domain 1"/>
    <property type="match status" value="1"/>
</dbReference>
<dbReference type="GO" id="GO:0004029">
    <property type="term" value="F:aldehyde dehydrogenase (NAD+) activity"/>
    <property type="evidence" value="ECO:0007669"/>
    <property type="project" value="TreeGrafter"/>
</dbReference>
<dbReference type="InterPro" id="IPR029510">
    <property type="entry name" value="Ald_DH_CS_GLU"/>
</dbReference>
<keyword evidence="2 4" id="KW-0560">Oxidoreductase</keyword>
<dbReference type="GO" id="GO:0005737">
    <property type="term" value="C:cytoplasm"/>
    <property type="evidence" value="ECO:0007669"/>
    <property type="project" value="TreeGrafter"/>
</dbReference>
<evidence type="ECO:0000313" key="10">
    <source>
        <dbReference type="Proteomes" id="UP000006764"/>
    </source>
</evidence>
<dbReference type="PANTHER" id="PTHR43570">
    <property type="entry name" value="ALDEHYDE DEHYDROGENASE"/>
    <property type="match status" value="1"/>
</dbReference>
<dbReference type="SUPFAM" id="SSF53720">
    <property type="entry name" value="ALDH-like"/>
    <property type="match status" value="1"/>
</dbReference>
<evidence type="ECO:0000256" key="2">
    <source>
        <dbReference type="ARBA" id="ARBA00023002"/>
    </source>
</evidence>
<keyword evidence="10" id="KW-1185">Reference proteome</keyword>
<dbReference type="Proteomes" id="UP000006764">
    <property type="component" value="Chromosome"/>
</dbReference>
<dbReference type="CDD" id="cd07133">
    <property type="entry name" value="ALDH_CALDH_CalB"/>
    <property type="match status" value="1"/>
</dbReference>
<dbReference type="InterPro" id="IPR016162">
    <property type="entry name" value="Ald_DH_N"/>
</dbReference>
<dbReference type="InterPro" id="IPR016163">
    <property type="entry name" value="Ald_DH_C"/>
</dbReference>